<comment type="caution">
    <text evidence="2">The sequence shown here is derived from an EMBL/GenBank/DDBJ whole genome shotgun (WGS) entry which is preliminary data.</text>
</comment>
<gene>
    <name evidence="2" type="ORF">AVEN_2380_1</name>
</gene>
<dbReference type="EMBL" id="BGPR01003705">
    <property type="protein sequence ID" value="GBM91430.1"/>
    <property type="molecule type" value="Genomic_DNA"/>
</dbReference>
<sequence length="92" mass="10459">MARSRLGGRKNLGSKPDSTADPLCIRACWTPNTLRANHPPTGVVLKFRRGCQLKYRHRQCLRRFPPRHLTSVPNLEVRSKIALVLLQSGKFI</sequence>
<protein>
    <submittedName>
        <fullName evidence="2">Uncharacterized protein</fullName>
    </submittedName>
</protein>
<dbReference type="AlphaFoldDB" id="A0A4Y2JN11"/>
<organism evidence="2 3">
    <name type="scientific">Araneus ventricosus</name>
    <name type="common">Orbweaver spider</name>
    <name type="synonym">Epeira ventricosa</name>
    <dbReference type="NCBI Taxonomy" id="182803"/>
    <lineage>
        <taxon>Eukaryota</taxon>
        <taxon>Metazoa</taxon>
        <taxon>Ecdysozoa</taxon>
        <taxon>Arthropoda</taxon>
        <taxon>Chelicerata</taxon>
        <taxon>Arachnida</taxon>
        <taxon>Araneae</taxon>
        <taxon>Araneomorphae</taxon>
        <taxon>Entelegynae</taxon>
        <taxon>Araneoidea</taxon>
        <taxon>Araneidae</taxon>
        <taxon>Araneus</taxon>
    </lineage>
</organism>
<evidence type="ECO:0000256" key="1">
    <source>
        <dbReference type="SAM" id="MobiDB-lite"/>
    </source>
</evidence>
<name>A0A4Y2JN11_ARAVE</name>
<proteinExistence type="predicted"/>
<evidence type="ECO:0000313" key="3">
    <source>
        <dbReference type="Proteomes" id="UP000499080"/>
    </source>
</evidence>
<dbReference type="Proteomes" id="UP000499080">
    <property type="component" value="Unassembled WGS sequence"/>
</dbReference>
<evidence type="ECO:0000313" key="2">
    <source>
        <dbReference type="EMBL" id="GBM91430.1"/>
    </source>
</evidence>
<feature type="region of interest" description="Disordered" evidence="1">
    <location>
        <begin position="1"/>
        <end position="21"/>
    </location>
</feature>
<accession>A0A4Y2JN11</accession>
<reference evidence="2 3" key="1">
    <citation type="journal article" date="2019" name="Sci. Rep.">
        <title>Orb-weaving spider Araneus ventricosus genome elucidates the spidroin gene catalogue.</title>
        <authorList>
            <person name="Kono N."/>
            <person name="Nakamura H."/>
            <person name="Ohtoshi R."/>
            <person name="Moran D.A.P."/>
            <person name="Shinohara A."/>
            <person name="Yoshida Y."/>
            <person name="Fujiwara M."/>
            <person name="Mori M."/>
            <person name="Tomita M."/>
            <person name="Arakawa K."/>
        </authorList>
    </citation>
    <scope>NUCLEOTIDE SEQUENCE [LARGE SCALE GENOMIC DNA]</scope>
</reference>
<keyword evidence="3" id="KW-1185">Reference proteome</keyword>